<dbReference type="Proteomes" id="UP000692954">
    <property type="component" value="Unassembled WGS sequence"/>
</dbReference>
<organism evidence="1 2">
    <name type="scientific">Paramecium sonneborni</name>
    <dbReference type="NCBI Taxonomy" id="65129"/>
    <lineage>
        <taxon>Eukaryota</taxon>
        <taxon>Sar</taxon>
        <taxon>Alveolata</taxon>
        <taxon>Ciliophora</taxon>
        <taxon>Intramacronucleata</taxon>
        <taxon>Oligohymenophorea</taxon>
        <taxon>Peniculida</taxon>
        <taxon>Parameciidae</taxon>
        <taxon>Paramecium</taxon>
    </lineage>
</organism>
<evidence type="ECO:0000313" key="1">
    <source>
        <dbReference type="EMBL" id="CAD8121885.1"/>
    </source>
</evidence>
<name>A0A8S1R2V5_9CILI</name>
<accession>A0A8S1R2V5</accession>
<dbReference type="EMBL" id="CAJJDN010000135">
    <property type="protein sequence ID" value="CAD8121885.1"/>
    <property type="molecule type" value="Genomic_DNA"/>
</dbReference>
<proteinExistence type="predicted"/>
<gene>
    <name evidence="1" type="ORF">PSON_ATCC_30995.1.T1350026</name>
</gene>
<protein>
    <submittedName>
        <fullName evidence="1">Uncharacterized protein</fullName>
    </submittedName>
</protein>
<sequence length="177" mass="21286">MQTSSGCISDQRAHSFTPNNIIHTKRKMGVGDEQNQWICNFRCKVWKESSHKVQQNLDPKMRGNFQLKGIYPEHVFKNKAVSIPSGTEKDELQIFYNIYYAIKQFSYYFAKEWQIRRKTTTTVKLIKQTQERSLNTITIQKLKNQNNYFQQKEQIHLWKKLQRMNFKLVWSQLLIIY</sequence>
<keyword evidence="2" id="KW-1185">Reference proteome</keyword>
<evidence type="ECO:0000313" key="2">
    <source>
        <dbReference type="Proteomes" id="UP000692954"/>
    </source>
</evidence>
<dbReference type="AlphaFoldDB" id="A0A8S1R2V5"/>
<reference evidence="1" key="1">
    <citation type="submission" date="2021-01" db="EMBL/GenBank/DDBJ databases">
        <authorList>
            <consortium name="Genoscope - CEA"/>
            <person name="William W."/>
        </authorList>
    </citation>
    <scope>NUCLEOTIDE SEQUENCE</scope>
</reference>
<comment type="caution">
    <text evidence="1">The sequence shown here is derived from an EMBL/GenBank/DDBJ whole genome shotgun (WGS) entry which is preliminary data.</text>
</comment>